<dbReference type="Proteomes" id="UP000824469">
    <property type="component" value="Unassembled WGS sequence"/>
</dbReference>
<feature type="region of interest" description="Disordered" evidence="1">
    <location>
        <begin position="72"/>
        <end position="117"/>
    </location>
</feature>
<dbReference type="EMBL" id="JAHRHJ020003309">
    <property type="protein sequence ID" value="KAH9291992.1"/>
    <property type="molecule type" value="Genomic_DNA"/>
</dbReference>
<evidence type="ECO:0000313" key="2">
    <source>
        <dbReference type="EMBL" id="KAH9291992.1"/>
    </source>
</evidence>
<evidence type="ECO:0000256" key="1">
    <source>
        <dbReference type="SAM" id="MobiDB-lite"/>
    </source>
</evidence>
<comment type="caution">
    <text evidence="2">The sequence shown here is derived from an EMBL/GenBank/DDBJ whole genome shotgun (WGS) entry which is preliminary data.</text>
</comment>
<protein>
    <submittedName>
        <fullName evidence="2">Uncharacterized protein</fullName>
    </submittedName>
</protein>
<sequence>NPSPQPQGEEETGDAEANPNEQLEEKEIPEEQGTHFIIQVLREEETEGISEPVAIGRVTIFTPQRRRKRKLILAREEEEEEETSPKIEEDATNKANPQKGKQPPTPLSLKNIQESGL</sequence>
<organism evidence="2 3">
    <name type="scientific">Taxus chinensis</name>
    <name type="common">Chinese yew</name>
    <name type="synonym">Taxus wallichiana var. chinensis</name>
    <dbReference type="NCBI Taxonomy" id="29808"/>
    <lineage>
        <taxon>Eukaryota</taxon>
        <taxon>Viridiplantae</taxon>
        <taxon>Streptophyta</taxon>
        <taxon>Embryophyta</taxon>
        <taxon>Tracheophyta</taxon>
        <taxon>Spermatophyta</taxon>
        <taxon>Pinopsida</taxon>
        <taxon>Pinidae</taxon>
        <taxon>Conifers II</taxon>
        <taxon>Cupressales</taxon>
        <taxon>Taxaceae</taxon>
        <taxon>Taxus</taxon>
    </lineage>
</organism>
<feature type="region of interest" description="Disordered" evidence="1">
    <location>
        <begin position="1"/>
        <end position="33"/>
    </location>
</feature>
<proteinExistence type="predicted"/>
<reference evidence="2 3" key="1">
    <citation type="journal article" date="2021" name="Nat. Plants">
        <title>The Taxus genome provides insights into paclitaxel biosynthesis.</title>
        <authorList>
            <person name="Xiong X."/>
            <person name="Gou J."/>
            <person name="Liao Q."/>
            <person name="Li Y."/>
            <person name="Zhou Q."/>
            <person name="Bi G."/>
            <person name="Li C."/>
            <person name="Du R."/>
            <person name="Wang X."/>
            <person name="Sun T."/>
            <person name="Guo L."/>
            <person name="Liang H."/>
            <person name="Lu P."/>
            <person name="Wu Y."/>
            <person name="Zhang Z."/>
            <person name="Ro D.K."/>
            <person name="Shang Y."/>
            <person name="Huang S."/>
            <person name="Yan J."/>
        </authorList>
    </citation>
    <scope>NUCLEOTIDE SEQUENCE [LARGE SCALE GENOMIC DNA]</scope>
    <source>
        <strain evidence="2">Ta-2019</strain>
    </source>
</reference>
<evidence type="ECO:0000313" key="3">
    <source>
        <dbReference type="Proteomes" id="UP000824469"/>
    </source>
</evidence>
<accession>A0AA38C1V9</accession>
<feature type="non-terminal residue" evidence="2">
    <location>
        <position position="1"/>
    </location>
</feature>
<gene>
    <name evidence="2" type="ORF">KI387_042822</name>
</gene>
<feature type="compositionally biased region" description="Polar residues" evidence="1">
    <location>
        <begin position="108"/>
        <end position="117"/>
    </location>
</feature>
<dbReference type="AlphaFoldDB" id="A0AA38C1V9"/>
<keyword evidence="3" id="KW-1185">Reference proteome</keyword>
<feature type="compositionally biased region" description="Basic and acidic residues" evidence="1">
    <location>
        <begin position="83"/>
        <end position="92"/>
    </location>
</feature>
<name>A0AA38C1V9_TAXCH</name>